<organism evidence="5 6">
    <name type="scientific">Effrenium voratum</name>
    <dbReference type="NCBI Taxonomy" id="2562239"/>
    <lineage>
        <taxon>Eukaryota</taxon>
        <taxon>Sar</taxon>
        <taxon>Alveolata</taxon>
        <taxon>Dinophyceae</taxon>
        <taxon>Suessiales</taxon>
        <taxon>Symbiodiniaceae</taxon>
        <taxon>Effrenium</taxon>
    </lineage>
</organism>
<dbReference type="GO" id="GO:0006508">
    <property type="term" value="P:proteolysis"/>
    <property type="evidence" value="ECO:0007669"/>
    <property type="project" value="InterPro"/>
</dbReference>
<feature type="region of interest" description="Disordered" evidence="2">
    <location>
        <begin position="682"/>
        <end position="739"/>
    </location>
</feature>
<evidence type="ECO:0000256" key="1">
    <source>
        <dbReference type="ARBA" id="ARBA00009005"/>
    </source>
</evidence>
<feature type="transmembrane region" description="Helical" evidence="3">
    <location>
        <begin position="1153"/>
        <end position="1177"/>
    </location>
</feature>
<dbReference type="Gene3D" id="3.40.50.12660">
    <property type="match status" value="2"/>
</dbReference>
<feature type="transmembrane region" description="Helical" evidence="3">
    <location>
        <begin position="1282"/>
        <end position="1303"/>
    </location>
</feature>
<feature type="compositionally biased region" description="Acidic residues" evidence="2">
    <location>
        <begin position="697"/>
        <end position="736"/>
    </location>
</feature>
<dbReference type="PANTHER" id="PTHR48104">
    <property type="entry name" value="METACASPASE-4"/>
    <property type="match status" value="1"/>
</dbReference>
<proteinExistence type="inferred from homology"/>
<feature type="compositionally biased region" description="Low complexity" evidence="2">
    <location>
        <begin position="536"/>
        <end position="548"/>
    </location>
</feature>
<evidence type="ECO:0000256" key="2">
    <source>
        <dbReference type="SAM" id="MobiDB-lite"/>
    </source>
</evidence>
<feature type="region of interest" description="Disordered" evidence="2">
    <location>
        <begin position="633"/>
        <end position="653"/>
    </location>
</feature>
<keyword evidence="3" id="KW-0472">Membrane</keyword>
<dbReference type="Proteomes" id="UP001178507">
    <property type="component" value="Unassembled WGS sequence"/>
</dbReference>
<feature type="transmembrane region" description="Helical" evidence="3">
    <location>
        <begin position="1106"/>
        <end position="1129"/>
    </location>
</feature>
<keyword evidence="6" id="KW-1185">Reference proteome</keyword>
<dbReference type="GO" id="GO:0004197">
    <property type="term" value="F:cysteine-type endopeptidase activity"/>
    <property type="evidence" value="ECO:0007669"/>
    <property type="project" value="InterPro"/>
</dbReference>
<evidence type="ECO:0000313" key="6">
    <source>
        <dbReference type="Proteomes" id="UP001178507"/>
    </source>
</evidence>
<comment type="caution">
    <text evidence="5">The sequence shown here is derived from an EMBL/GenBank/DDBJ whole genome shotgun (WGS) entry which is preliminary data.</text>
</comment>
<comment type="similarity">
    <text evidence="1">Belongs to the peptidase C14B family.</text>
</comment>
<gene>
    <name evidence="5" type="ORF">EVOR1521_LOCUS23524</name>
</gene>
<dbReference type="Pfam" id="PF00656">
    <property type="entry name" value="Peptidase_C14"/>
    <property type="match status" value="1"/>
</dbReference>
<dbReference type="GO" id="GO:0005737">
    <property type="term" value="C:cytoplasm"/>
    <property type="evidence" value="ECO:0007669"/>
    <property type="project" value="TreeGrafter"/>
</dbReference>
<protein>
    <recommendedName>
        <fullName evidence="4">Peptidase C14 caspase domain-containing protein</fullName>
    </recommendedName>
</protein>
<feature type="transmembrane region" description="Helical" evidence="3">
    <location>
        <begin position="1184"/>
        <end position="1204"/>
    </location>
</feature>
<reference evidence="5" key="1">
    <citation type="submission" date="2023-08" db="EMBL/GenBank/DDBJ databases">
        <authorList>
            <person name="Chen Y."/>
            <person name="Shah S."/>
            <person name="Dougan E. K."/>
            <person name="Thang M."/>
            <person name="Chan C."/>
        </authorList>
    </citation>
    <scope>NUCLEOTIDE SEQUENCE</scope>
</reference>
<feature type="transmembrane region" description="Helical" evidence="3">
    <location>
        <begin position="1345"/>
        <end position="1367"/>
    </location>
</feature>
<feature type="transmembrane region" description="Helical" evidence="3">
    <location>
        <begin position="1399"/>
        <end position="1418"/>
    </location>
</feature>
<name>A0AA36J6I8_9DINO</name>
<keyword evidence="3" id="KW-0812">Transmembrane</keyword>
<evidence type="ECO:0000256" key="3">
    <source>
        <dbReference type="SAM" id="Phobius"/>
    </source>
</evidence>
<evidence type="ECO:0000313" key="5">
    <source>
        <dbReference type="EMBL" id="CAJ1400106.1"/>
    </source>
</evidence>
<dbReference type="InterPro" id="IPR011600">
    <property type="entry name" value="Pept_C14_caspase"/>
</dbReference>
<accession>A0AA36J6I8</accession>
<feature type="region of interest" description="Disordered" evidence="2">
    <location>
        <begin position="536"/>
        <end position="555"/>
    </location>
</feature>
<feature type="transmembrane region" description="Helical" evidence="3">
    <location>
        <begin position="1216"/>
        <end position="1236"/>
    </location>
</feature>
<dbReference type="InterPro" id="IPR029030">
    <property type="entry name" value="Caspase-like_dom_sf"/>
</dbReference>
<evidence type="ECO:0000259" key="4">
    <source>
        <dbReference type="Pfam" id="PF00656"/>
    </source>
</evidence>
<keyword evidence="3" id="KW-1133">Transmembrane helix</keyword>
<dbReference type="SUPFAM" id="SSF52129">
    <property type="entry name" value="Caspase-like"/>
    <property type="match status" value="1"/>
</dbReference>
<dbReference type="EMBL" id="CAUJNA010003360">
    <property type="protein sequence ID" value="CAJ1400106.1"/>
    <property type="molecule type" value="Genomic_DNA"/>
</dbReference>
<dbReference type="InterPro" id="IPR050452">
    <property type="entry name" value="Metacaspase"/>
</dbReference>
<feature type="domain" description="Peptidase C14 caspase" evidence="4">
    <location>
        <begin position="202"/>
        <end position="521"/>
    </location>
</feature>
<feature type="transmembrane region" description="Helical" evidence="3">
    <location>
        <begin position="1256"/>
        <end position="1276"/>
    </location>
</feature>
<dbReference type="PANTHER" id="PTHR48104:SF30">
    <property type="entry name" value="METACASPASE-1"/>
    <property type="match status" value="1"/>
</dbReference>
<sequence>MGLAASEACGMLSGRRDHSLQAGPMDMLMAAAQAARTGMPMATAQAAPMGMPMATAEAAPTGMPMATAQAAPMAMPMATAQAAPMGMPMATAEAAPTGMPMATAQAAPMGMPMATAQAAPMGMPMATAEAAPTGMPMATAQAAPMGMPLATAQAAPMGMAAAQAAPMGMATAQAAPVGMPMATAQATPVTEQQARMELPGKRKSLLVGINYYGTQAELSGCVADVKRMRPLLEQHGFPSSEDCQMVLLDEPGWPKPPTKANLQRAIRWLTQDVQTGDALFFHYSGHGGREESYTAASGYVETICPEDYEVEGMLLDTELFDTLVRPLPAGCRLTCLMDCCHSGGVLNLPYLFTGTQENLKQALAGKAVSMAMSKDWIRDLRAMQSGDPVAFLQDAASMGLGLWGLWKQRKAAENADSSGFATDEEENVGLAVGEVVAITGCRSDQTSADVGDVQAQFRVQNGRGSLQTAGRIGKAGGALTAVFLESLKDAESFTYLTLLERIRARLEEEDFDQVPQLATSLLIELNQPFSLATVSLPSQPSASAPGARSAGGDGSGMASAVGSSALLAGFMASMAAAPHGQQMLSSARRSSDGGMPYAKLLGGVAGFDGNQLFGALQGLKAASSWREAANAHLRRMSSGGEDEVPHSDGGMPYAKQLGGVAGFGGDQLFGALQGLTEESSWREARRVKSGRARGLTEDEDEDENEHEDEDEDENEEDEDDDENEHEDEDEDENEEEALSKTASLCALAQAFLATQRRQVSLLRMKVPPLPQLWAFLTAFGNGKPRPHRVRSKQHQARHLARHFQELCRLHLGLSTLQARLDQLPNLLQPPLGKVTELQLPGVLGDGADVVGTYAQSGAMASLKEAGRRMEDNVERWQLVRIGRIAMLHQDVFGKDRQKLSLVKRARKTRVNLNRVYSIGPQRVEGLLEGAARVRHPQRMWQKRKSRRALFLSEIWASAASLSRGATMQADREAAEAIGGIDPVAGGLVLIHGTASQHRRLRRGELTGLIEDSQADFPTRRRWPFWFNAFVKAQMEPELVLRLAELADWADQEQWSGRLEGYLQRHQQRSRRAEAGDSDASQQGQAFQLEPRKIARSRSFNPKLAGGWLRCLVAAALLLSTWAFLIINVVEVPYPADVFRARISDHQLGPYDHLSMAITIISLQISSLVAALLIIRFCTSCQRDFAVLATVAWSAQGLLALKYMLHFWGVERSANAVGLLGFLAVGWQMELMLIKLVVDCENVLFRSFGARRLLRVLYWEAGCIAAMILLAISYDLLPPEPPLEFQVVSSLVFWSGLFFELYFWGFMTWTLGDLACEVEKAHAVSKDEDNAAFRASRRVRTCQRSVMLVCFARISNTAHILLFAGYLWPIPASLRKDVYRITGNSHAAYLFVDSGLWANVWYLTITLSCLVIFGAPWAAKALKDEEERRAARRKQRQASYVSNPADDWQRQVEDLARRAITLDALLRFYQGLGKEYMTHFDPSWHTTDDIVRQVIIPLSKEEGSDMAKVLMKGQRVRPAAMVTHTWRARFRDLVAAVVADALHETEYGRIAKLLDADMALVRRWLRKTSELQTTYWICAFCVNQHASICTPSWPILDSSGKEVPGCGCEHPKFFNTDQPCRNGMSIPCEMNKFSDMIGWLAATDSTFIQVIATDSEMELFTRAWCVAEVAEAYMMGVGQKLKIESQAALKQRSAEMKNLRIEDMKASRVEDVQEILDRIPEKAEFNQQLQHLFGKLFRNLWQLHPSERVKMAFREVRWKLTLPNADDNQHGDDENELQNADV</sequence>